<reference evidence="3 4" key="1">
    <citation type="submission" date="2015-12" db="EMBL/GenBank/DDBJ databases">
        <title>Genome sequence of the marine Rhodobacteraceae strain O3.65, Candidatus Tritonibacter horizontis.</title>
        <authorList>
            <person name="Poehlein A."/>
            <person name="Giebel H.A."/>
            <person name="Voget S."/>
            <person name="Brinkhoff T."/>
        </authorList>
    </citation>
    <scope>NUCLEOTIDE SEQUENCE [LARGE SCALE GENOMIC DNA]</scope>
    <source>
        <strain evidence="3 4">O3.65</strain>
    </source>
</reference>
<dbReference type="InterPro" id="IPR001309">
    <property type="entry name" value="Pept_C14_p20"/>
</dbReference>
<sequence>MSNLFERLGARALMIRLLACIVALSVPASPLLAASDRIALVFGMADYRHLPPLTNTKNDAVAISETLEGIGFDVTLSVDASGAEMERLLDDFAFRSEVADLALIYFAGHGIEVQGENFMIPVDANVASNRDVQSQSPSLKNLLSAVDRARKMRIVILDSCRDNPLGDSINLAAAEISDADSATETTRGGGGLAAAKPDRGTLVAFAAKDGQVALDGTGTNSPFALSLMDKMTQPGLEISLMFRQIRDSVLDRTGNLQEPHTYGSLTGVPFYLAGPGTGDPSLDGQDAAQAWASLRPDQEEQLLALADLGDTRSMLGLAYMRLNPNEGRFDPKAAVDFLTRAADAGSPEAQFELAKLYERGTGVEQDEARALELYRAAADLNFADAINDLGFMHYQGGLGLPADPGKALQYFERAADLRHPQAQFNFAALIDDGHIASKGPEDAAKYLYEALRSGSQDVLNLLSDRPTMFTQETRRALQVRLKDNKFYSGAIDGDFGPGTKRSIRRAYGIEDS</sequence>
<dbReference type="InterPro" id="IPR011600">
    <property type="entry name" value="Pept_C14_caspase"/>
</dbReference>
<evidence type="ECO:0000259" key="2">
    <source>
        <dbReference type="PROSITE" id="PS50208"/>
    </source>
</evidence>
<dbReference type="Proteomes" id="UP000068382">
    <property type="component" value="Unassembled WGS sequence"/>
</dbReference>
<dbReference type="InterPro" id="IPR015917">
    <property type="entry name" value="Pept_C14A"/>
</dbReference>
<dbReference type="InterPro" id="IPR029030">
    <property type="entry name" value="Caspase-like_dom_sf"/>
</dbReference>
<proteinExistence type="inferred from homology"/>
<comment type="caution">
    <text evidence="3">The sequence shown here is derived from an EMBL/GenBank/DDBJ whole genome shotgun (WGS) entry which is preliminary data.</text>
</comment>
<dbReference type="PANTHER" id="PTHR22576">
    <property type="entry name" value="MUCOSA ASSOCIATED LYMPHOID TISSUE LYMPHOMA TRANSLOCATION PROTEIN 1/PARACASPASE"/>
    <property type="match status" value="1"/>
</dbReference>
<dbReference type="Pfam" id="PF00656">
    <property type="entry name" value="Peptidase_C14"/>
    <property type="match status" value="1"/>
</dbReference>
<dbReference type="InterPro" id="IPR002477">
    <property type="entry name" value="Peptidoglycan-bd-like"/>
</dbReference>
<dbReference type="AlphaFoldDB" id="A0A132BUQ7"/>
<dbReference type="SUPFAM" id="SSF52129">
    <property type="entry name" value="Caspase-like"/>
    <property type="match status" value="1"/>
</dbReference>
<gene>
    <name evidence="3" type="primary">hcpC</name>
    <name evidence="3" type="ORF">TRIHO_35810</name>
</gene>
<organism evidence="3 4">
    <name type="scientific">Tritonibacter horizontis</name>
    <dbReference type="NCBI Taxonomy" id="1768241"/>
    <lineage>
        <taxon>Bacteria</taxon>
        <taxon>Pseudomonadati</taxon>
        <taxon>Pseudomonadota</taxon>
        <taxon>Alphaproteobacteria</taxon>
        <taxon>Rhodobacterales</taxon>
        <taxon>Paracoccaceae</taxon>
        <taxon>Tritonibacter</taxon>
    </lineage>
</organism>
<evidence type="ECO:0000313" key="4">
    <source>
        <dbReference type="Proteomes" id="UP000068382"/>
    </source>
</evidence>
<keyword evidence="4" id="KW-1185">Reference proteome</keyword>
<comment type="similarity">
    <text evidence="1">Belongs to the peptidase C14A family.</text>
</comment>
<evidence type="ECO:0000256" key="1">
    <source>
        <dbReference type="ARBA" id="ARBA00010134"/>
    </source>
</evidence>
<dbReference type="InterPro" id="IPR052039">
    <property type="entry name" value="Caspase-related_regulators"/>
</dbReference>
<dbReference type="GO" id="GO:0006508">
    <property type="term" value="P:proteolysis"/>
    <property type="evidence" value="ECO:0007669"/>
    <property type="project" value="InterPro"/>
</dbReference>
<dbReference type="EMBL" id="LPUY01000094">
    <property type="protein sequence ID" value="KUP91567.1"/>
    <property type="molecule type" value="Genomic_DNA"/>
</dbReference>
<dbReference type="PANTHER" id="PTHR22576:SF37">
    <property type="entry name" value="MUCOSA-ASSOCIATED LYMPHOID TISSUE LYMPHOMA TRANSLOCATION PROTEIN 1"/>
    <property type="match status" value="1"/>
</dbReference>
<keyword evidence="3" id="KW-0378">Hydrolase</keyword>
<dbReference type="PATRIC" id="fig|1768241.3.peg.3738"/>
<dbReference type="GO" id="GO:0008800">
    <property type="term" value="F:beta-lactamase activity"/>
    <property type="evidence" value="ECO:0007669"/>
    <property type="project" value="UniProtKB-EC"/>
</dbReference>
<dbReference type="Gene3D" id="3.40.50.1460">
    <property type="match status" value="1"/>
</dbReference>
<dbReference type="SUPFAM" id="SSF81901">
    <property type="entry name" value="HCP-like"/>
    <property type="match status" value="1"/>
</dbReference>
<accession>A0A132BUQ7</accession>
<evidence type="ECO:0000313" key="3">
    <source>
        <dbReference type="EMBL" id="KUP91567.1"/>
    </source>
</evidence>
<dbReference type="Gene3D" id="1.25.40.10">
    <property type="entry name" value="Tetratricopeptide repeat domain"/>
    <property type="match status" value="1"/>
</dbReference>
<dbReference type="PROSITE" id="PS50208">
    <property type="entry name" value="CASPASE_P20"/>
    <property type="match status" value="1"/>
</dbReference>
<dbReference type="SMART" id="SM00115">
    <property type="entry name" value="CASc"/>
    <property type="match status" value="1"/>
</dbReference>
<protein>
    <submittedName>
        <fullName evidence="3">Putative beta-lactamase HcpC</fullName>
        <ecNumber evidence="3">3.5.2.6</ecNumber>
    </submittedName>
</protein>
<dbReference type="RefSeq" id="WP_068246901.1">
    <property type="nucleotide sequence ID" value="NZ_LPUY01000094.1"/>
</dbReference>
<name>A0A132BUQ7_9RHOB</name>
<dbReference type="EC" id="3.5.2.6" evidence="3"/>
<dbReference type="Pfam" id="PF08238">
    <property type="entry name" value="Sel1"/>
    <property type="match status" value="3"/>
</dbReference>
<dbReference type="InterPro" id="IPR011990">
    <property type="entry name" value="TPR-like_helical_dom_sf"/>
</dbReference>
<dbReference type="GO" id="GO:0004197">
    <property type="term" value="F:cysteine-type endopeptidase activity"/>
    <property type="evidence" value="ECO:0007669"/>
    <property type="project" value="InterPro"/>
</dbReference>
<dbReference type="SMART" id="SM00671">
    <property type="entry name" value="SEL1"/>
    <property type="match status" value="4"/>
</dbReference>
<feature type="domain" description="Caspase family p20" evidence="2">
    <location>
        <begin position="35"/>
        <end position="164"/>
    </location>
</feature>
<dbReference type="Pfam" id="PF01471">
    <property type="entry name" value="PG_binding_1"/>
    <property type="match status" value="1"/>
</dbReference>
<dbReference type="InterPro" id="IPR006597">
    <property type="entry name" value="Sel1-like"/>
</dbReference>